<keyword evidence="8" id="KW-1133">Transmembrane helix</keyword>
<keyword evidence="11" id="KW-0325">Glycoprotein</keyword>
<dbReference type="InterPro" id="IPR055414">
    <property type="entry name" value="LRR_R13L4/SHOC2-like"/>
</dbReference>
<sequence length="904" mass="100453">MGLSSLCLAFASMFILSKLVLSRLVMADSLQSYTPPCHDDEIFALLQFKQSFVIHMSASRCEAAAHLKISSWKSNSNCCSWDGVECDEETRQVIGLDLSSSCLYGSINSNSTLFRLFHLESLNLAHNNFNFSQIPPTVRNFPKLRYLNLSYSNFSGQVPSEVSQLTKLSSLDLSYNEDMFSNEELLRSLAQNLTDLETLDLSSINISSTTLNTFANLSHLTSLVLAECGMFGKLPFSLGNLRHLIYLDLSMNEFNGQIPSSFANLTQLTYFSLGGNYINGIIPCSLGNLTQLTILRLYQNQLSGPIPSCLGNLGKLTVLDLDFNKFQGEIPESLLNVVRLKGLLLAYNTLSGTVEFLKLLKPLPNLKWVDLSGNNLDVITETRTMNASSIPRLEMLGLGSCNIRKFPNFLRYQDTLEFLNLSRNGIHGQVPKWMWNISRESLALLDISHNLLSGLDQPPVVLPWVDLAGLDLSFNRLSGPLSVPSSQYMKFYHISNNKITGEISPLICNARSLNSLDVSNNNLSGMLPRCLGNLSSLEVLSVGNNYFHGTLPHLCPTNGSDLMLIDVSRNQLQGKLPRSLANCLRLESLVLSSNKFDDVFPVWLGTLSELKVLAMRNSGFYGAIPRHQSNHDDGFPNLRILDLSQNNFTGQFAFEFILSGKSMRGIHLDGSKYMRAFELVAVESGPGGGYYEGFYFYEYSITLMNKGLQRYFQKIREDFMAIDLSSNRFEGKIPEFIGNLKGLRSLNVSSNILSGRIPPSLGNLTNLEALDLSHNNFLGEIPPSLLQLSFLQIFSVSYNNLKGQIPVGNQFSTFEVTSYEGNPGLCGVPLPKKCSRPEGVELPHSTAEEDGVELDWKFVAAGLVSGLVVGVVLADFVTTRFSVRFIEIVALLIRLMKRMRRPRS</sequence>
<feature type="domain" description="Leucine-rich repeat-containing N-terminal plant-type" evidence="13">
    <location>
        <begin position="38"/>
        <end position="87"/>
    </location>
</feature>
<dbReference type="Gene3D" id="3.80.10.10">
    <property type="entry name" value="Ribonuclease Inhibitor"/>
    <property type="match status" value="4"/>
</dbReference>
<comment type="similarity">
    <text evidence="2">Belongs to the RLP family.</text>
</comment>
<evidence type="ECO:0000256" key="2">
    <source>
        <dbReference type="ARBA" id="ARBA00009592"/>
    </source>
</evidence>
<name>A0A2P6QNJ8_ROSCH</name>
<dbReference type="GO" id="GO:0005886">
    <property type="term" value="C:plasma membrane"/>
    <property type="evidence" value="ECO:0007669"/>
    <property type="project" value="UniProtKB-SubCell"/>
</dbReference>
<keyword evidence="5" id="KW-0812">Transmembrane</keyword>
<keyword evidence="6 12" id="KW-0732">Signal</keyword>
<dbReference type="PANTHER" id="PTHR48061">
    <property type="entry name" value="LEUCINE-RICH REPEAT RECEPTOR PROTEIN KINASE EMS1-LIKE-RELATED"/>
    <property type="match status" value="1"/>
</dbReference>
<keyword evidence="9" id="KW-0472">Membrane</keyword>
<dbReference type="Proteomes" id="UP000238479">
    <property type="component" value="Chromosome 5"/>
</dbReference>
<feature type="signal peptide" evidence="12">
    <location>
        <begin position="1"/>
        <end position="22"/>
    </location>
</feature>
<feature type="domain" description="Disease resistance R13L4/SHOC-2-like LRR" evidence="14">
    <location>
        <begin position="199"/>
        <end position="398"/>
    </location>
</feature>
<dbReference type="FunFam" id="3.80.10.10:FF:000095">
    <property type="entry name" value="LRR receptor-like serine/threonine-protein kinase GSO1"/>
    <property type="match status" value="1"/>
</dbReference>
<evidence type="ECO:0000256" key="8">
    <source>
        <dbReference type="ARBA" id="ARBA00022989"/>
    </source>
</evidence>
<reference evidence="15 16" key="1">
    <citation type="journal article" date="2018" name="Nat. Genet.">
        <title>The Rosa genome provides new insights in the design of modern roses.</title>
        <authorList>
            <person name="Bendahmane M."/>
        </authorList>
    </citation>
    <scope>NUCLEOTIDE SEQUENCE [LARGE SCALE GENOMIC DNA]</scope>
    <source>
        <strain evidence="16">cv. Old Blush</strain>
    </source>
</reference>
<dbReference type="InterPro" id="IPR001611">
    <property type="entry name" value="Leu-rich_rpt"/>
</dbReference>
<keyword evidence="4" id="KW-0433">Leucine-rich repeat</keyword>
<evidence type="ECO:0000259" key="13">
    <source>
        <dbReference type="Pfam" id="PF08263"/>
    </source>
</evidence>
<evidence type="ECO:0000256" key="3">
    <source>
        <dbReference type="ARBA" id="ARBA00022475"/>
    </source>
</evidence>
<dbReference type="Pfam" id="PF23598">
    <property type="entry name" value="LRR_14"/>
    <property type="match status" value="1"/>
</dbReference>
<evidence type="ECO:0000256" key="7">
    <source>
        <dbReference type="ARBA" id="ARBA00022737"/>
    </source>
</evidence>
<dbReference type="AlphaFoldDB" id="A0A2P6QNJ8"/>
<evidence type="ECO:0000313" key="15">
    <source>
        <dbReference type="EMBL" id="PRQ35762.1"/>
    </source>
</evidence>
<dbReference type="PANTHER" id="PTHR48061:SF12">
    <property type="entry name" value="DISEASE RESISTANCE LIKE PROTEIN"/>
    <property type="match status" value="1"/>
</dbReference>
<keyword evidence="7" id="KW-0677">Repeat</keyword>
<dbReference type="FunFam" id="3.80.10.10:FF:000213">
    <property type="entry name" value="Tyrosine-sulfated glycopeptide receptor 1"/>
    <property type="match status" value="1"/>
</dbReference>
<dbReference type="InterPro" id="IPR032675">
    <property type="entry name" value="LRR_dom_sf"/>
</dbReference>
<dbReference type="InterPro" id="IPR046956">
    <property type="entry name" value="RLP23-like"/>
</dbReference>
<evidence type="ECO:0000256" key="6">
    <source>
        <dbReference type="ARBA" id="ARBA00022729"/>
    </source>
</evidence>
<dbReference type="OMA" id="TRWIELH"/>
<evidence type="ECO:0000256" key="9">
    <source>
        <dbReference type="ARBA" id="ARBA00023136"/>
    </source>
</evidence>
<dbReference type="PRINTS" id="PR00019">
    <property type="entry name" value="LEURICHRPT"/>
</dbReference>
<dbReference type="InterPro" id="IPR013210">
    <property type="entry name" value="LRR_N_plant-typ"/>
</dbReference>
<keyword evidence="3" id="KW-1003">Cell membrane</keyword>
<keyword evidence="10" id="KW-0675">Receptor</keyword>
<evidence type="ECO:0000256" key="12">
    <source>
        <dbReference type="SAM" id="SignalP"/>
    </source>
</evidence>
<evidence type="ECO:0000313" key="16">
    <source>
        <dbReference type="Proteomes" id="UP000238479"/>
    </source>
</evidence>
<dbReference type="Pfam" id="PF08263">
    <property type="entry name" value="LRRNT_2"/>
    <property type="match status" value="1"/>
</dbReference>
<evidence type="ECO:0000256" key="1">
    <source>
        <dbReference type="ARBA" id="ARBA00004251"/>
    </source>
</evidence>
<organism evidence="15 16">
    <name type="scientific">Rosa chinensis</name>
    <name type="common">China rose</name>
    <dbReference type="NCBI Taxonomy" id="74649"/>
    <lineage>
        <taxon>Eukaryota</taxon>
        <taxon>Viridiplantae</taxon>
        <taxon>Streptophyta</taxon>
        <taxon>Embryophyta</taxon>
        <taxon>Tracheophyta</taxon>
        <taxon>Spermatophyta</taxon>
        <taxon>Magnoliopsida</taxon>
        <taxon>eudicotyledons</taxon>
        <taxon>Gunneridae</taxon>
        <taxon>Pentapetalae</taxon>
        <taxon>rosids</taxon>
        <taxon>fabids</taxon>
        <taxon>Rosales</taxon>
        <taxon>Rosaceae</taxon>
        <taxon>Rosoideae</taxon>
        <taxon>Rosoideae incertae sedis</taxon>
        <taxon>Rosa</taxon>
    </lineage>
</organism>
<evidence type="ECO:0000256" key="11">
    <source>
        <dbReference type="ARBA" id="ARBA00023180"/>
    </source>
</evidence>
<evidence type="ECO:0000256" key="10">
    <source>
        <dbReference type="ARBA" id="ARBA00023170"/>
    </source>
</evidence>
<proteinExistence type="inferred from homology"/>
<dbReference type="PROSITE" id="PS51450">
    <property type="entry name" value="LRR"/>
    <property type="match status" value="1"/>
</dbReference>
<dbReference type="SUPFAM" id="SSF52047">
    <property type="entry name" value="RNI-like"/>
    <property type="match status" value="2"/>
</dbReference>
<comment type="caution">
    <text evidence="15">The sequence shown here is derived from an EMBL/GenBank/DDBJ whole genome shotgun (WGS) entry which is preliminary data.</text>
</comment>
<comment type="subcellular location">
    <subcellularLocation>
        <location evidence="1">Cell membrane</location>
        <topology evidence="1">Single-pass type I membrane protein</topology>
    </subcellularLocation>
</comment>
<dbReference type="Gramene" id="PRQ35762">
    <property type="protein sequence ID" value="PRQ35762"/>
    <property type="gene ID" value="RchiOBHm_Chr5g0083471"/>
</dbReference>
<accession>A0A2P6QNJ8</accession>
<dbReference type="Pfam" id="PF00560">
    <property type="entry name" value="LRR_1"/>
    <property type="match status" value="5"/>
</dbReference>
<dbReference type="SMART" id="SM00369">
    <property type="entry name" value="LRR_TYP"/>
    <property type="match status" value="12"/>
</dbReference>
<dbReference type="Pfam" id="PF13855">
    <property type="entry name" value="LRR_8"/>
    <property type="match status" value="1"/>
</dbReference>
<evidence type="ECO:0000256" key="4">
    <source>
        <dbReference type="ARBA" id="ARBA00022614"/>
    </source>
</evidence>
<feature type="chain" id="PRO_5015170356" evidence="12">
    <location>
        <begin position="23"/>
        <end position="904"/>
    </location>
</feature>
<keyword evidence="16" id="KW-1185">Reference proteome</keyword>
<evidence type="ECO:0000256" key="5">
    <source>
        <dbReference type="ARBA" id="ARBA00022692"/>
    </source>
</evidence>
<gene>
    <name evidence="15" type="ORF">RchiOBHm_Chr5g0083471</name>
</gene>
<protein>
    <submittedName>
        <fullName evidence="15">Putative leucine-rich repeat-containing, plant-type, leucine-rich repeat domain, L</fullName>
    </submittedName>
</protein>
<evidence type="ECO:0000259" key="14">
    <source>
        <dbReference type="Pfam" id="PF23598"/>
    </source>
</evidence>
<dbReference type="EMBL" id="PDCK01000043">
    <property type="protein sequence ID" value="PRQ35762.1"/>
    <property type="molecule type" value="Genomic_DNA"/>
</dbReference>
<dbReference type="InterPro" id="IPR003591">
    <property type="entry name" value="Leu-rich_rpt_typical-subtyp"/>
</dbReference>